<protein>
    <submittedName>
        <fullName evidence="2">Uncharacterized protein</fullName>
    </submittedName>
</protein>
<dbReference type="Proteomes" id="UP000532373">
    <property type="component" value="Unassembled WGS sequence"/>
</dbReference>
<dbReference type="EMBL" id="JACHGI010000012">
    <property type="protein sequence ID" value="MBB6468878.1"/>
    <property type="molecule type" value="Genomic_DNA"/>
</dbReference>
<feature type="compositionally biased region" description="Basic and acidic residues" evidence="1">
    <location>
        <begin position="49"/>
        <end position="66"/>
    </location>
</feature>
<evidence type="ECO:0000313" key="2">
    <source>
        <dbReference type="EMBL" id="MBB6468878.1"/>
    </source>
</evidence>
<name>A0A8E2BEA6_9HYPH</name>
<dbReference type="AlphaFoldDB" id="A0A8E2BEA6"/>
<gene>
    <name evidence="2" type="ORF">HNQ96_004765</name>
</gene>
<evidence type="ECO:0000313" key="3">
    <source>
        <dbReference type="Proteomes" id="UP000532373"/>
    </source>
</evidence>
<evidence type="ECO:0000256" key="1">
    <source>
        <dbReference type="SAM" id="MobiDB-lite"/>
    </source>
</evidence>
<feature type="region of interest" description="Disordered" evidence="1">
    <location>
        <begin position="43"/>
        <end position="66"/>
    </location>
</feature>
<reference evidence="2 3" key="1">
    <citation type="submission" date="2020-08" db="EMBL/GenBank/DDBJ databases">
        <title>Genomic Encyclopedia of Type Strains, Phase IV (KMG-IV): sequencing the most valuable type-strain genomes for metagenomic binning, comparative biology and taxonomic classification.</title>
        <authorList>
            <person name="Goeker M."/>
        </authorList>
    </citation>
    <scope>NUCLEOTIDE SEQUENCE [LARGE SCALE GENOMIC DNA]</scope>
    <source>
        <strain evidence="2 3">DSM 17454</strain>
    </source>
</reference>
<comment type="caution">
    <text evidence="2">The sequence shown here is derived from an EMBL/GenBank/DDBJ whole genome shotgun (WGS) entry which is preliminary data.</text>
</comment>
<organism evidence="2 3">
    <name type="scientific">Aminobacter carboxidus</name>
    <dbReference type="NCBI Taxonomy" id="376165"/>
    <lineage>
        <taxon>Bacteria</taxon>
        <taxon>Pseudomonadati</taxon>
        <taxon>Pseudomonadota</taxon>
        <taxon>Alphaproteobacteria</taxon>
        <taxon>Hyphomicrobiales</taxon>
        <taxon>Phyllobacteriaceae</taxon>
        <taxon>Aminobacter</taxon>
    </lineage>
</organism>
<sequence length="66" mass="7757">MMLRGMGYVIARRDHEDPEEPHDWALFIEALFRKLRIRLAGRSSGLPEKSQDRPHCRESASARRPR</sequence>
<accession>A0A8E2BEA6</accession>
<proteinExistence type="predicted"/>